<dbReference type="EMBL" id="CAXLJM020000076">
    <property type="protein sequence ID" value="CAL8129106.1"/>
    <property type="molecule type" value="Genomic_DNA"/>
</dbReference>
<keyword evidence="1" id="KW-0393">Immunoglobulin domain</keyword>
<comment type="caution">
    <text evidence="3">The sequence shown here is derived from an EMBL/GenBank/DDBJ whole genome shotgun (WGS) entry which is preliminary data.</text>
</comment>
<dbReference type="Pfam" id="PF00041">
    <property type="entry name" value="fn3"/>
    <property type="match status" value="1"/>
</dbReference>
<dbReference type="PANTHER" id="PTHR14340">
    <property type="entry name" value="MICROFIBRIL-ASSOCIATED GLYCOPROTEIN 3"/>
    <property type="match status" value="1"/>
</dbReference>
<dbReference type="InterPro" id="IPR036179">
    <property type="entry name" value="Ig-like_dom_sf"/>
</dbReference>
<evidence type="ECO:0000256" key="1">
    <source>
        <dbReference type="ARBA" id="ARBA00023319"/>
    </source>
</evidence>
<gene>
    <name evidence="3" type="ORF">ODALV1_LOCUS22865</name>
</gene>
<evidence type="ECO:0000313" key="3">
    <source>
        <dbReference type="EMBL" id="CAL8129106.1"/>
    </source>
</evidence>
<proteinExistence type="predicted"/>
<protein>
    <recommendedName>
        <fullName evidence="2">Fibronectin type-III domain-containing protein</fullName>
    </recommendedName>
</protein>
<accession>A0ABP1RJB2</accession>
<dbReference type="PANTHER" id="PTHR14340:SF15">
    <property type="entry name" value="IG-LIKE DOMAIN-CONTAINING PROTEIN"/>
    <property type="match status" value="1"/>
</dbReference>
<dbReference type="InterPro" id="IPR003961">
    <property type="entry name" value="FN3_dom"/>
</dbReference>
<dbReference type="PROSITE" id="PS50853">
    <property type="entry name" value="FN3"/>
    <property type="match status" value="1"/>
</dbReference>
<dbReference type="CDD" id="cd00063">
    <property type="entry name" value="FN3"/>
    <property type="match status" value="3"/>
</dbReference>
<organism evidence="3 4">
    <name type="scientific">Orchesella dallaii</name>
    <dbReference type="NCBI Taxonomy" id="48710"/>
    <lineage>
        <taxon>Eukaryota</taxon>
        <taxon>Metazoa</taxon>
        <taxon>Ecdysozoa</taxon>
        <taxon>Arthropoda</taxon>
        <taxon>Hexapoda</taxon>
        <taxon>Collembola</taxon>
        <taxon>Entomobryomorpha</taxon>
        <taxon>Entomobryoidea</taxon>
        <taxon>Orchesellidae</taxon>
        <taxon>Orchesellinae</taxon>
        <taxon>Orchesella</taxon>
    </lineage>
</organism>
<dbReference type="Gene3D" id="2.60.40.10">
    <property type="entry name" value="Immunoglobulins"/>
    <property type="match status" value="2"/>
</dbReference>
<reference evidence="3 4" key="1">
    <citation type="submission" date="2024-08" db="EMBL/GenBank/DDBJ databases">
        <authorList>
            <person name="Cucini C."/>
            <person name="Frati F."/>
        </authorList>
    </citation>
    <scope>NUCLEOTIDE SEQUENCE [LARGE SCALE GENOMIC DNA]</scope>
</reference>
<dbReference type="SUPFAM" id="SSF49265">
    <property type="entry name" value="Fibronectin type III"/>
    <property type="match status" value="2"/>
</dbReference>
<sequence>MKLIRTILSLVPAKISAPMTSLVVAEGLRSTLKCEVRGDAPIQVSRKKDSILIVSEQSPSRSAASSKSSRFVQHQRIVEGTQACFQLNCESIRLRKQILGFISVSHLTNQYGRDEAGINLEMKARPSPPENFMVKEIGSRFISLSWSLKSSDSREIPVTHFVLQWKKSSEVSLPTQILTILTLDEAPSGSSRKVSGVPLGPNQAIIKWEPPDPASQNGEILGYQITADLNHRHQKAITVDHKWELQAELKELVPNSQYRISITAARFPSTSSEMRGAFPKKLAGPLGPSPTMVIIHQMEKYSTTKSFLFQLTLQKVDADEGVYTCKAENDHGLDEIEHQIMIKRRPSAIHFLWATYVTHSSIQIRWDPLANVELPLTAYLLQYLLQKK</sequence>
<dbReference type="Proteomes" id="UP001642540">
    <property type="component" value="Unassembled WGS sequence"/>
</dbReference>
<evidence type="ECO:0000313" key="4">
    <source>
        <dbReference type="Proteomes" id="UP001642540"/>
    </source>
</evidence>
<evidence type="ECO:0000259" key="2">
    <source>
        <dbReference type="PROSITE" id="PS50853"/>
    </source>
</evidence>
<dbReference type="SMART" id="SM00060">
    <property type="entry name" value="FN3"/>
    <property type="match status" value="1"/>
</dbReference>
<name>A0ABP1RJB2_9HEXA</name>
<dbReference type="InterPro" id="IPR013783">
    <property type="entry name" value="Ig-like_fold"/>
</dbReference>
<keyword evidence="4" id="KW-1185">Reference proteome</keyword>
<dbReference type="SUPFAM" id="SSF48726">
    <property type="entry name" value="Immunoglobulin"/>
    <property type="match status" value="1"/>
</dbReference>
<feature type="domain" description="Fibronectin type-III" evidence="2">
    <location>
        <begin position="186"/>
        <end position="285"/>
    </location>
</feature>
<dbReference type="InterPro" id="IPR036116">
    <property type="entry name" value="FN3_sf"/>
</dbReference>